<dbReference type="AlphaFoldDB" id="A0A0B7BDP1"/>
<protein>
    <recommendedName>
        <fullName evidence="6">AMP-dependent synthetase/ligase domain-containing protein</fullName>
    </recommendedName>
</protein>
<evidence type="ECO:0000259" key="3">
    <source>
        <dbReference type="Pfam" id="PF00501"/>
    </source>
</evidence>
<dbReference type="Pfam" id="PF00501">
    <property type="entry name" value="AMP-binding"/>
    <property type="match status" value="1"/>
</dbReference>
<keyword evidence="2" id="KW-0812">Transmembrane</keyword>
<proteinExistence type="inferred from homology"/>
<feature type="domain" description="AMP-binding enzyme C-terminal" evidence="4">
    <location>
        <begin position="242"/>
        <end position="318"/>
    </location>
</feature>
<feature type="transmembrane region" description="Helical" evidence="2">
    <location>
        <begin position="33"/>
        <end position="55"/>
    </location>
</feature>
<evidence type="ECO:0000259" key="4">
    <source>
        <dbReference type="Pfam" id="PF13193"/>
    </source>
</evidence>
<accession>A0A0B7BDP1</accession>
<evidence type="ECO:0000256" key="1">
    <source>
        <dbReference type="ARBA" id="ARBA00006432"/>
    </source>
</evidence>
<dbReference type="SUPFAM" id="SSF56801">
    <property type="entry name" value="Acetyl-CoA synthetase-like"/>
    <property type="match status" value="1"/>
</dbReference>
<dbReference type="InterPro" id="IPR045851">
    <property type="entry name" value="AMP-bd_C_sf"/>
</dbReference>
<feature type="domain" description="AMP-dependent synthetase/ligase" evidence="3">
    <location>
        <begin position="1"/>
        <end position="191"/>
    </location>
</feature>
<comment type="similarity">
    <text evidence="1">Belongs to the ATP-dependent AMP-binding enzyme family.</text>
</comment>
<dbReference type="Gene3D" id="3.30.300.30">
    <property type="match status" value="1"/>
</dbReference>
<keyword evidence="2" id="KW-0472">Membrane</keyword>
<dbReference type="PANTHER" id="PTHR24096:SF422">
    <property type="entry name" value="BCDNA.GH02901"/>
    <property type="match status" value="1"/>
</dbReference>
<dbReference type="InterPro" id="IPR000873">
    <property type="entry name" value="AMP-dep_synth/lig_dom"/>
</dbReference>
<name>A0A0B7BDP1_9EUPU</name>
<dbReference type="PANTHER" id="PTHR24096">
    <property type="entry name" value="LONG-CHAIN-FATTY-ACID--COA LIGASE"/>
    <property type="match status" value="1"/>
</dbReference>
<gene>
    <name evidence="5" type="primary">ORF180228</name>
</gene>
<dbReference type="Pfam" id="PF13193">
    <property type="entry name" value="AMP-binding_C"/>
    <property type="match status" value="1"/>
</dbReference>
<evidence type="ECO:0008006" key="6">
    <source>
        <dbReference type="Google" id="ProtNLM"/>
    </source>
</evidence>
<keyword evidence="2" id="KW-1133">Transmembrane helix</keyword>
<organism evidence="5">
    <name type="scientific">Arion vulgaris</name>
    <dbReference type="NCBI Taxonomy" id="1028688"/>
    <lineage>
        <taxon>Eukaryota</taxon>
        <taxon>Metazoa</taxon>
        <taxon>Spiralia</taxon>
        <taxon>Lophotrochozoa</taxon>
        <taxon>Mollusca</taxon>
        <taxon>Gastropoda</taxon>
        <taxon>Heterobranchia</taxon>
        <taxon>Euthyneura</taxon>
        <taxon>Panpulmonata</taxon>
        <taxon>Eupulmonata</taxon>
        <taxon>Stylommatophora</taxon>
        <taxon>Helicina</taxon>
        <taxon>Arionoidea</taxon>
        <taxon>Arionidae</taxon>
        <taxon>Arion</taxon>
    </lineage>
</organism>
<dbReference type="EMBL" id="HACG01044107">
    <property type="protein sequence ID" value="CEK90972.1"/>
    <property type="molecule type" value="Transcribed_RNA"/>
</dbReference>
<dbReference type="FunFam" id="3.30.300.30:FF:000007">
    <property type="entry name" value="4-coumarate--CoA ligase 2"/>
    <property type="match status" value="1"/>
</dbReference>
<reference evidence="5" key="1">
    <citation type="submission" date="2014-12" db="EMBL/GenBank/DDBJ databases">
        <title>Insight into the proteome of Arion vulgaris.</title>
        <authorList>
            <person name="Aradska J."/>
            <person name="Bulat T."/>
            <person name="Smidak R."/>
            <person name="Sarate P."/>
            <person name="Gangsoo J."/>
            <person name="Sialana F."/>
            <person name="Bilban M."/>
            <person name="Lubec G."/>
        </authorList>
    </citation>
    <scope>NUCLEOTIDE SEQUENCE</scope>
    <source>
        <tissue evidence="5">Skin</tissue>
    </source>
</reference>
<sequence>MLTNYSCLANSMQIIASCNLTPEDNCLGLLPLYHIYGMIVVQFSVLLSGASILYLPKFEQETFLRCLQERKITMAHLVPPLIVFLTKHPLVSNYDITSLKKIFCGAAPLGADITTDFLQRFTHGVKLNQGFGMTELSPVSNVDFTCTAGSIGHLVANTKGKIVHLETNKVLPPGEEGEYCVKGPQVMKGYFNNQKATDEMIESDGWLHTGDIGYFNKDGLVYIHDRLKELIKYKGSQVAPAELEAILLGHPNIQDAAVLGVPDDAAGELPKAFVVKKLGSTLSEEEIIKFVEGRVSSTKRLRGGVQFVDEIPKNPSGKILRRVLRTKYL</sequence>
<evidence type="ECO:0000256" key="2">
    <source>
        <dbReference type="SAM" id="Phobius"/>
    </source>
</evidence>
<dbReference type="InterPro" id="IPR025110">
    <property type="entry name" value="AMP-bd_C"/>
</dbReference>
<dbReference type="Gene3D" id="3.40.50.980">
    <property type="match status" value="1"/>
</dbReference>
<dbReference type="GO" id="GO:0016405">
    <property type="term" value="F:CoA-ligase activity"/>
    <property type="evidence" value="ECO:0007669"/>
    <property type="project" value="TreeGrafter"/>
</dbReference>
<evidence type="ECO:0000313" key="5">
    <source>
        <dbReference type="EMBL" id="CEK90972.1"/>
    </source>
</evidence>
<dbReference type="Gene3D" id="2.30.38.10">
    <property type="entry name" value="Luciferase, Domain 3"/>
    <property type="match status" value="1"/>
</dbReference>